<feature type="binding site" description="distal binding residue" evidence="5">
    <location>
        <position position="40"/>
    </location>
    <ligand>
        <name>heme</name>
        <dbReference type="ChEBI" id="CHEBI:30413"/>
    </ligand>
    <ligandPart>
        <name>Fe</name>
        <dbReference type="ChEBI" id="CHEBI:18248"/>
    </ligandPart>
</feature>
<evidence type="ECO:0000256" key="4">
    <source>
        <dbReference type="ARBA" id="ARBA00023004"/>
    </source>
</evidence>
<evidence type="ECO:0000256" key="5">
    <source>
        <dbReference type="PIRSR" id="PIRSR601486-1"/>
    </source>
</evidence>
<evidence type="ECO:0000313" key="7">
    <source>
        <dbReference type="Proteomes" id="UP000319627"/>
    </source>
</evidence>
<evidence type="ECO:0000256" key="2">
    <source>
        <dbReference type="ARBA" id="ARBA00022617"/>
    </source>
</evidence>
<evidence type="ECO:0000256" key="3">
    <source>
        <dbReference type="ARBA" id="ARBA00022723"/>
    </source>
</evidence>
<dbReference type="InterPro" id="IPR012292">
    <property type="entry name" value="Globin/Proto"/>
</dbReference>
<dbReference type="RefSeq" id="WP_144571514.1">
    <property type="nucleotide sequence ID" value="NZ_VLKG01000006.1"/>
</dbReference>
<protein>
    <submittedName>
        <fullName evidence="6">Hemoglobin</fullName>
    </submittedName>
</protein>
<organism evidence="6 7">
    <name type="scientific">Azomonas agilis</name>
    <dbReference type="NCBI Taxonomy" id="116849"/>
    <lineage>
        <taxon>Bacteria</taxon>
        <taxon>Pseudomonadati</taxon>
        <taxon>Pseudomonadota</taxon>
        <taxon>Gammaproteobacteria</taxon>
        <taxon>Pseudomonadales</taxon>
        <taxon>Pseudomonadaceae</taxon>
        <taxon>Azomonas</taxon>
    </lineage>
</organism>
<evidence type="ECO:0000256" key="1">
    <source>
        <dbReference type="ARBA" id="ARBA00022448"/>
    </source>
</evidence>
<reference evidence="6 7" key="1">
    <citation type="submission" date="2019-07" db="EMBL/GenBank/DDBJ databases">
        <title>Genomic Encyclopedia of Type Strains, Phase I: the one thousand microbial genomes (KMG-I) project.</title>
        <authorList>
            <person name="Kyrpides N."/>
        </authorList>
    </citation>
    <scope>NUCLEOTIDE SEQUENCE [LARGE SCALE GENOMIC DNA]</scope>
    <source>
        <strain evidence="6 7">DSM 375</strain>
    </source>
</reference>
<keyword evidence="1" id="KW-0813">Transport</keyword>
<dbReference type="Gene3D" id="1.10.490.10">
    <property type="entry name" value="Globins"/>
    <property type="match status" value="1"/>
</dbReference>
<accession>A0A562I1F9</accession>
<dbReference type="EMBL" id="VLKG01000006">
    <property type="protein sequence ID" value="TWH64861.1"/>
    <property type="molecule type" value="Genomic_DNA"/>
</dbReference>
<dbReference type="SUPFAM" id="SSF46458">
    <property type="entry name" value="Globin-like"/>
    <property type="match status" value="1"/>
</dbReference>
<keyword evidence="3 5" id="KW-0479">Metal-binding</keyword>
<dbReference type="GO" id="GO:0020037">
    <property type="term" value="F:heme binding"/>
    <property type="evidence" value="ECO:0007669"/>
    <property type="project" value="InterPro"/>
</dbReference>
<keyword evidence="2 5" id="KW-0349">Heme</keyword>
<dbReference type="GO" id="GO:0019825">
    <property type="term" value="F:oxygen binding"/>
    <property type="evidence" value="ECO:0007669"/>
    <property type="project" value="InterPro"/>
</dbReference>
<evidence type="ECO:0000313" key="6">
    <source>
        <dbReference type="EMBL" id="TWH64861.1"/>
    </source>
</evidence>
<keyword evidence="4 5" id="KW-0408">Iron</keyword>
<dbReference type="GO" id="GO:0046872">
    <property type="term" value="F:metal ion binding"/>
    <property type="evidence" value="ECO:0007669"/>
    <property type="project" value="UniProtKB-KW"/>
</dbReference>
<dbReference type="InterPro" id="IPR009050">
    <property type="entry name" value="Globin-like_sf"/>
</dbReference>
<name>A0A562I1F9_9GAMM</name>
<dbReference type="OrthoDB" id="25954at2"/>
<comment type="caution">
    <text evidence="6">The sequence shown here is derived from an EMBL/GenBank/DDBJ whole genome shotgun (WGS) entry which is preliminary data.</text>
</comment>
<gene>
    <name evidence="6" type="ORF">LX59_01801</name>
</gene>
<dbReference type="AlphaFoldDB" id="A0A562I1F9"/>
<dbReference type="Pfam" id="PF01152">
    <property type="entry name" value="Bac_globin"/>
    <property type="match status" value="1"/>
</dbReference>
<keyword evidence="7" id="KW-1185">Reference proteome</keyword>
<dbReference type="CDD" id="cd08916">
    <property type="entry name" value="TrHb3_P"/>
    <property type="match status" value="1"/>
</dbReference>
<dbReference type="Proteomes" id="UP000319627">
    <property type="component" value="Unassembled WGS sequence"/>
</dbReference>
<dbReference type="InterPro" id="IPR001486">
    <property type="entry name" value="Hemoglobin_trunc"/>
</dbReference>
<sequence>MSAQVTEEQIAQLVQTFYAKARAHKDLGKVFNAVVSDWDHHLALVQDFWSHILLESGRYKGHPFPVHLSLPIQRQHFEQWLALFRETALETLPEAAAQKAIDRAEHMAKSFKAGVFPFDR</sequence>
<proteinExistence type="predicted"/>